<dbReference type="Proteomes" id="UP000294546">
    <property type="component" value="Unassembled WGS sequence"/>
</dbReference>
<proteinExistence type="predicted"/>
<dbReference type="EMBL" id="SMFU01000007">
    <property type="protein sequence ID" value="TCK08717.1"/>
    <property type="molecule type" value="Genomic_DNA"/>
</dbReference>
<accession>A0A4R1GJZ6</accession>
<reference evidence="2 3" key="1">
    <citation type="submission" date="2019-03" db="EMBL/GenBank/DDBJ databases">
        <title>Genomic Encyclopedia of Archaeal and Bacterial Type Strains, Phase II (KMG-II): from individual species to whole genera.</title>
        <authorList>
            <person name="Goeker M."/>
        </authorList>
    </citation>
    <scope>NUCLEOTIDE SEQUENCE [LARGE SCALE GENOMIC DNA]</scope>
    <source>
        <strain evidence="2 3">DSM 27697</strain>
    </source>
</reference>
<dbReference type="OrthoDB" id="9855797at2"/>
<comment type="caution">
    <text evidence="2">The sequence shown here is derived from an EMBL/GenBank/DDBJ whole genome shotgun (WGS) entry which is preliminary data.</text>
</comment>
<dbReference type="RefSeq" id="WP_132287839.1">
    <property type="nucleotide sequence ID" value="NZ_SMFU01000007.1"/>
</dbReference>
<keyword evidence="3" id="KW-1185">Reference proteome</keyword>
<dbReference type="AlphaFoldDB" id="A0A4R1GJZ6"/>
<gene>
    <name evidence="2" type="ORF">CLV83_0809</name>
</gene>
<name>A0A4R1GJZ6_9GAMM</name>
<protein>
    <submittedName>
        <fullName evidence="2">Uncharacterized protein</fullName>
    </submittedName>
</protein>
<evidence type="ECO:0000256" key="1">
    <source>
        <dbReference type="SAM" id="MobiDB-lite"/>
    </source>
</evidence>
<sequence length="126" mass="13494">MNKRMRQSGNWLLLSLLLALMLLLQPAVNSLVQSDHAGVAGQGGSMQMSCSVDDHGCHKQLLDQQMSDCCDQASISDCSDHCSASSLAMLAPHHPNIDLPVLQPLQARGSPASPFVTPPEQPPRLV</sequence>
<organism evidence="2 3">
    <name type="scientific">Marinobacterium mangrovicola</name>
    <dbReference type="NCBI Taxonomy" id="1476959"/>
    <lineage>
        <taxon>Bacteria</taxon>
        <taxon>Pseudomonadati</taxon>
        <taxon>Pseudomonadota</taxon>
        <taxon>Gammaproteobacteria</taxon>
        <taxon>Oceanospirillales</taxon>
        <taxon>Oceanospirillaceae</taxon>
        <taxon>Marinobacterium</taxon>
    </lineage>
</organism>
<feature type="compositionally biased region" description="Pro residues" evidence="1">
    <location>
        <begin position="116"/>
        <end position="126"/>
    </location>
</feature>
<evidence type="ECO:0000313" key="2">
    <source>
        <dbReference type="EMBL" id="TCK08717.1"/>
    </source>
</evidence>
<evidence type="ECO:0000313" key="3">
    <source>
        <dbReference type="Proteomes" id="UP000294546"/>
    </source>
</evidence>
<feature type="region of interest" description="Disordered" evidence="1">
    <location>
        <begin position="106"/>
        <end position="126"/>
    </location>
</feature>